<dbReference type="HOGENOM" id="CLU_077371_0_0_0"/>
<dbReference type="Proteomes" id="UP000006233">
    <property type="component" value="Unassembled WGS sequence"/>
</dbReference>
<dbReference type="InterPro" id="IPR029074">
    <property type="entry name" value="Imm49"/>
</dbReference>
<gene>
    <name evidence="1" type="ORF">GCWU000323_00163</name>
</gene>
<comment type="caution">
    <text evidence="1">The sequence shown here is derived from an EMBL/GenBank/DDBJ whole genome shotgun (WGS) entry which is preliminary data.</text>
</comment>
<dbReference type="EMBL" id="ACVB02000006">
    <property type="protein sequence ID" value="EEX75564.1"/>
    <property type="molecule type" value="Genomic_DNA"/>
</dbReference>
<dbReference type="AlphaFoldDB" id="C9MUE4"/>
<sequence>MRKERIMKNVLAGEKKYEKGISLISSFLGKEENFDKDELEYIENKKGNQFACMWTLSNYYNKFSSIDLVIEKNIKKHRLNCHIGGKLLILGCSRSNRLFTQASQMFEMFMSNNPDFITFFKNNIDMIMPDDYDSEKNKYGYLKNDYGSFFLIRVILHAIRGDFEEVKKRCGAYLEKPLKDSYYKYGELHYEFLSALADKDIDRMKKAINGMMEQKVARKFSNDCNPDYEFYLHVYVIIYAKIALYHGIDLEIDHEVAPKELIDITPLEKYEDPYDFMKDFDLATVTPREWKEWKNSWNLNF</sequence>
<dbReference type="Pfam" id="PF15575">
    <property type="entry name" value="Imm49"/>
    <property type="match status" value="1"/>
</dbReference>
<name>C9MUE4_9FUSO</name>
<accession>C9MUE4</accession>
<evidence type="ECO:0000313" key="2">
    <source>
        <dbReference type="Proteomes" id="UP000006233"/>
    </source>
</evidence>
<protein>
    <submittedName>
        <fullName evidence="1">Uncharacterized protein</fullName>
    </submittedName>
</protein>
<dbReference type="eggNOG" id="ENOG5032Z5H">
    <property type="taxonomic scope" value="Bacteria"/>
</dbReference>
<reference evidence="1 2" key="1">
    <citation type="submission" date="2009-09" db="EMBL/GenBank/DDBJ databases">
        <authorList>
            <person name="Weinstock G."/>
            <person name="Sodergren E."/>
            <person name="Clifton S."/>
            <person name="Fulton L."/>
            <person name="Fulton B."/>
            <person name="Courtney L."/>
            <person name="Fronick C."/>
            <person name="Harrison M."/>
            <person name="Strong C."/>
            <person name="Farmer C."/>
            <person name="Delahaunty K."/>
            <person name="Markovic C."/>
            <person name="Hall O."/>
            <person name="Minx P."/>
            <person name="Tomlinson C."/>
            <person name="Mitreva M."/>
            <person name="Nelson J."/>
            <person name="Hou S."/>
            <person name="Wollam A."/>
            <person name="Pepin K.H."/>
            <person name="Johnson M."/>
            <person name="Bhonagiri V."/>
            <person name="Nash W.E."/>
            <person name="Warren W."/>
            <person name="Chinwalla A."/>
            <person name="Mardis E.R."/>
            <person name="Wilson R.K."/>
        </authorList>
    </citation>
    <scope>NUCLEOTIDE SEQUENCE [LARGE SCALE GENOMIC DNA]</scope>
    <source>
        <strain evidence="1 2">F0254</strain>
    </source>
</reference>
<organism evidence="1 2">
    <name type="scientific">Leptotrichia hofstadii F0254</name>
    <dbReference type="NCBI Taxonomy" id="634994"/>
    <lineage>
        <taxon>Bacteria</taxon>
        <taxon>Fusobacteriati</taxon>
        <taxon>Fusobacteriota</taxon>
        <taxon>Fusobacteriia</taxon>
        <taxon>Fusobacteriales</taxon>
        <taxon>Leptotrichiaceae</taxon>
        <taxon>Leptotrichia</taxon>
    </lineage>
</organism>
<proteinExistence type="predicted"/>
<evidence type="ECO:0000313" key="1">
    <source>
        <dbReference type="EMBL" id="EEX75564.1"/>
    </source>
</evidence>